<evidence type="ECO:0000256" key="2">
    <source>
        <dbReference type="SAM" id="SignalP"/>
    </source>
</evidence>
<gene>
    <name evidence="3" type="primary">gn00448</name>
    <name evidence="3" type="ORF">PR202_gn00448</name>
</gene>
<comment type="caution">
    <text evidence="3">The sequence shown here is derived from an EMBL/GenBank/DDBJ whole genome shotgun (WGS) entry which is preliminary data.</text>
</comment>
<feature type="signal peptide" evidence="2">
    <location>
        <begin position="1"/>
        <end position="23"/>
    </location>
</feature>
<sequence>MASSTAVCFVIVLTMGQLMLGSAGGSAASELMTTPGPAGGSTTEQLMPGSAGRSAMPGGAFATAMLQQEFALLDLGSCSIDCKHCLLDSFESCFDAMFCFHPWSFVGCFVKKLIVIESCLSTKRT</sequence>
<accession>A0AAV5G2I0</accession>
<proteinExistence type="predicted"/>
<evidence type="ECO:0000313" key="3">
    <source>
        <dbReference type="EMBL" id="GJN41118.1"/>
    </source>
</evidence>
<protein>
    <submittedName>
        <fullName evidence="3">Uncharacterized protein</fullName>
    </submittedName>
</protein>
<dbReference type="AlphaFoldDB" id="A0AAV5G2I0"/>
<keyword evidence="4" id="KW-1185">Reference proteome</keyword>
<feature type="chain" id="PRO_5043988769" evidence="2">
    <location>
        <begin position="24"/>
        <end position="125"/>
    </location>
</feature>
<dbReference type="EMBL" id="BQKI01000209">
    <property type="protein sequence ID" value="GJN41118.1"/>
    <property type="molecule type" value="Genomic_DNA"/>
</dbReference>
<name>A0AAV5G2I0_ELECO</name>
<organism evidence="3 4">
    <name type="scientific">Eleusine coracana subsp. coracana</name>
    <dbReference type="NCBI Taxonomy" id="191504"/>
    <lineage>
        <taxon>Eukaryota</taxon>
        <taxon>Viridiplantae</taxon>
        <taxon>Streptophyta</taxon>
        <taxon>Embryophyta</taxon>
        <taxon>Tracheophyta</taxon>
        <taxon>Spermatophyta</taxon>
        <taxon>Magnoliopsida</taxon>
        <taxon>Liliopsida</taxon>
        <taxon>Poales</taxon>
        <taxon>Poaceae</taxon>
        <taxon>PACMAD clade</taxon>
        <taxon>Chloridoideae</taxon>
        <taxon>Cynodonteae</taxon>
        <taxon>Eleusininae</taxon>
        <taxon>Eleusine</taxon>
    </lineage>
</organism>
<reference evidence="3" key="1">
    <citation type="journal article" date="2018" name="DNA Res.">
        <title>Multiple hybrid de novo genome assembly of finger millet, an orphan allotetraploid crop.</title>
        <authorList>
            <person name="Hatakeyama M."/>
            <person name="Aluri S."/>
            <person name="Balachadran M.T."/>
            <person name="Sivarajan S.R."/>
            <person name="Patrignani A."/>
            <person name="Gruter S."/>
            <person name="Poveda L."/>
            <person name="Shimizu-Inatsugi R."/>
            <person name="Baeten J."/>
            <person name="Francoijs K.J."/>
            <person name="Nataraja K.N."/>
            <person name="Reddy Y.A.N."/>
            <person name="Phadnis S."/>
            <person name="Ravikumar R.L."/>
            <person name="Schlapbach R."/>
            <person name="Sreeman S.M."/>
            <person name="Shimizu K.K."/>
        </authorList>
    </citation>
    <scope>NUCLEOTIDE SEQUENCE</scope>
</reference>
<dbReference type="Proteomes" id="UP001054889">
    <property type="component" value="Unassembled WGS sequence"/>
</dbReference>
<feature type="region of interest" description="Disordered" evidence="1">
    <location>
        <begin position="32"/>
        <end position="53"/>
    </location>
</feature>
<evidence type="ECO:0000313" key="4">
    <source>
        <dbReference type="Proteomes" id="UP001054889"/>
    </source>
</evidence>
<evidence type="ECO:0000256" key="1">
    <source>
        <dbReference type="SAM" id="MobiDB-lite"/>
    </source>
</evidence>
<keyword evidence="2" id="KW-0732">Signal</keyword>
<reference evidence="3" key="2">
    <citation type="submission" date="2021-12" db="EMBL/GenBank/DDBJ databases">
        <title>Resequencing data analysis of finger millet.</title>
        <authorList>
            <person name="Hatakeyama M."/>
            <person name="Aluri S."/>
            <person name="Balachadran M.T."/>
            <person name="Sivarajan S.R."/>
            <person name="Poveda L."/>
            <person name="Shimizu-Inatsugi R."/>
            <person name="Schlapbach R."/>
            <person name="Sreeman S.M."/>
            <person name="Shimizu K.K."/>
        </authorList>
    </citation>
    <scope>NUCLEOTIDE SEQUENCE</scope>
</reference>